<organism evidence="1 2">
    <name type="scientific">Ectopseudomonas mendocina</name>
    <name type="common">Pseudomonas mendocina</name>
    <dbReference type="NCBI Taxonomy" id="300"/>
    <lineage>
        <taxon>Bacteria</taxon>
        <taxon>Pseudomonadati</taxon>
        <taxon>Pseudomonadota</taxon>
        <taxon>Gammaproteobacteria</taxon>
        <taxon>Pseudomonadales</taxon>
        <taxon>Pseudomonadaceae</taxon>
        <taxon>Ectopseudomonas</taxon>
    </lineage>
</organism>
<dbReference type="Pfam" id="PF07131">
    <property type="entry name" value="DUF1382"/>
    <property type="match status" value="1"/>
</dbReference>
<dbReference type="EMBL" id="CP148074">
    <property type="protein sequence ID" value="WXL23936.1"/>
    <property type="molecule type" value="Genomic_DNA"/>
</dbReference>
<proteinExistence type="predicted"/>
<name>A0ABZ2RDC6_ECTME</name>
<gene>
    <name evidence="1" type="ORF">WG219_11270</name>
</gene>
<sequence length="62" mass="6755">MNRASKKDLRASLKVACDLAKAGVGFVCIPVIDEADRRNLADQAVERMERIAVIAEAAERKA</sequence>
<dbReference type="InterPro" id="IPR009814">
    <property type="entry name" value="Phage_lambda_Xis_Q38267"/>
</dbReference>
<dbReference type="Proteomes" id="UP001476583">
    <property type="component" value="Chromosome"/>
</dbReference>
<accession>A0ABZ2RDC6</accession>
<keyword evidence="2" id="KW-1185">Reference proteome</keyword>
<evidence type="ECO:0000313" key="1">
    <source>
        <dbReference type="EMBL" id="WXL23936.1"/>
    </source>
</evidence>
<protein>
    <submittedName>
        <fullName evidence="1">DUF1382 family protein</fullName>
    </submittedName>
</protein>
<reference evidence="1 2" key="1">
    <citation type="submission" date="2024-03" db="EMBL/GenBank/DDBJ databases">
        <title>Complete genome of BD2.</title>
        <authorList>
            <person name="Cao G."/>
        </authorList>
    </citation>
    <scope>NUCLEOTIDE SEQUENCE [LARGE SCALE GENOMIC DNA]</scope>
    <source>
        <strain evidence="1 2">BD2</strain>
    </source>
</reference>
<evidence type="ECO:0000313" key="2">
    <source>
        <dbReference type="Proteomes" id="UP001476583"/>
    </source>
</evidence>